<evidence type="ECO:0000256" key="2">
    <source>
        <dbReference type="ARBA" id="ARBA00023008"/>
    </source>
</evidence>
<evidence type="ECO:0000259" key="6">
    <source>
        <dbReference type="Pfam" id="PF07732"/>
    </source>
</evidence>
<name>A0A1Y1YYW8_9PLEO</name>
<feature type="chain" id="PRO_5012575964" evidence="4">
    <location>
        <begin position="21"/>
        <end position="605"/>
    </location>
</feature>
<dbReference type="EMBL" id="MCFA01000149">
    <property type="protein sequence ID" value="ORY03222.1"/>
    <property type="molecule type" value="Genomic_DNA"/>
</dbReference>
<dbReference type="InterPro" id="IPR045087">
    <property type="entry name" value="Cu-oxidase_fam"/>
</dbReference>
<evidence type="ECO:0000313" key="8">
    <source>
        <dbReference type="Proteomes" id="UP000193144"/>
    </source>
</evidence>
<accession>A0A1Y1YYW8</accession>
<sequence>MVNALSVVASWALCASTALASGGWQSPQYPLYTYPLPIPAIAQPLKTMVSKATGKPIDYYEIDIKPLFLQLYPPPFPKTRLVGYNGTVPGPTFRVRQGRETIVRFINHGDRANSVHLHGSYSRAPFDGWADDVTGVGEYKDYYYPNGQNARTLWYHDHAVDHTAENAYFGQAGFYILDDAQQDALNLPSGQYDIPIALAGKRYNKDASLWDPEKNNEVTSVYGDVIHVNGMPFPYHKVEPRKYRLRFCNTGVSRSYDLYFHEEGSNNRIKFTMIASDAGLLLKPVESDHFFISIAERWEVIIDFSNFKGKNVLLRNSRGVGADDDFAATDRVMQFRVGQTVTSTANNLPNGLPSKLRDVPFPPARAPIDHAFEFARGQSQWKVNGVTWSDVNQRVLARPKRGAVQKWSLKNGGGGWTHPIHIHLVDLQMTKRTGGRGAIEPYEAVALKDVMWLGTGETVEVTARYAPWDGLYMFHCHNLIHEDHEMLVAMNITAIKDLGYTDKTSFIDPMEPRYRAKPFSENEFKSRTGLFSDAQISAKVDWFVGLDAYAHVENAESALGKYWSTYTGSREGTPVPKRREVEARATPAPPRNVHRHPHAAPGQVL</sequence>
<feature type="domain" description="Plastocyanin-like" evidence="6">
    <location>
        <begin position="78"/>
        <end position="181"/>
    </location>
</feature>
<dbReference type="GO" id="GO:0016491">
    <property type="term" value="F:oxidoreductase activity"/>
    <property type="evidence" value="ECO:0007669"/>
    <property type="project" value="InterPro"/>
</dbReference>
<keyword evidence="8" id="KW-1185">Reference proteome</keyword>
<dbReference type="SUPFAM" id="SSF49503">
    <property type="entry name" value="Cupredoxins"/>
    <property type="match status" value="3"/>
</dbReference>
<dbReference type="Gene3D" id="2.60.40.420">
    <property type="entry name" value="Cupredoxins - blue copper proteins"/>
    <property type="match status" value="3"/>
</dbReference>
<comment type="caution">
    <text evidence="7">The sequence shown here is derived from an EMBL/GenBank/DDBJ whole genome shotgun (WGS) entry which is preliminary data.</text>
</comment>
<proteinExistence type="inferred from homology"/>
<dbReference type="InterPro" id="IPR011706">
    <property type="entry name" value="Cu-oxidase_C"/>
</dbReference>
<dbReference type="InterPro" id="IPR011707">
    <property type="entry name" value="Cu-oxidase-like_N"/>
</dbReference>
<keyword evidence="4" id="KW-0732">Signal</keyword>
<dbReference type="CDD" id="cd13889">
    <property type="entry name" value="CuRO_3_BOD"/>
    <property type="match status" value="1"/>
</dbReference>
<comment type="similarity">
    <text evidence="1">Belongs to the multicopper oxidase family.</text>
</comment>
<evidence type="ECO:0000313" key="7">
    <source>
        <dbReference type="EMBL" id="ORY03222.1"/>
    </source>
</evidence>
<reference evidence="7 8" key="1">
    <citation type="submission" date="2016-07" db="EMBL/GenBank/DDBJ databases">
        <title>Pervasive Adenine N6-methylation of Active Genes in Fungi.</title>
        <authorList>
            <consortium name="DOE Joint Genome Institute"/>
            <person name="Mondo S.J."/>
            <person name="Dannebaum R.O."/>
            <person name="Kuo R.C."/>
            <person name="Labutti K."/>
            <person name="Haridas S."/>
            <person name="Kuo A."/>
            <person name="Salamov A."/>
            <person name="Ahrendt S.R."/>
            <person name="Lipzen A."/>
            <person name="Sullivan W."/>
            <person name="Andreopoulos W.B."/>
            <person name="Clum A."/>
            <person name="Lindquist E."/>
            <person name="Daum C."/>
            <person name="Ramamoorthy G.K."/>
            <person name="Gryganskyi A."/>
            <person name="Culley D."/>
            <person name="Magnuson J.K."/>
            <person name="James T.Y."/>
            <person name="O'Malley M.A."/>
            <person name="Stajich J.E."/>
            <person name="Spatafora J.W."/>
            <person name="Visel A."/>
            <person name="Grigoriev I.V."/>
        </authorList>
    </citation>
    <scope>NUCLEOTIDE SEQUENCE [LARGE SCALE GENOMIC DNA]</scope>
    <source>
        <strain evidence="7 8">CBS 115471</strain>
    </source>
</reference>
<feature type="signal peptide" evidence="4">
    <location>
        <begin position="1"/>
        <end position="20"/>
    </location>
</feature>
<feature type="region of interest" description="Disordered" evidence="3">
    <location>
        <begin position="569"/>
        <end position="605"/>
    </location>
</feature>
<evidence type="ECO:0000256" key="4">
    <source>
        <dbReference type="SAM" id="SignalP"/>
    </source>
</evidence>
<dbReference type="PANTHER" id="PTHR48267:SF1">
    <property type="entry name" value="BILIRUBIN OXIDASE"/>
    <property type="match status" value="1"/>
</dbReference>
<gene>
    <name evidence="7" type="ORF">BCR34DRAFT_492568</name>
</gene>
<keyword evidence="2" id="KW-0186">Copper</keyword>
<organism evidence="7 8">
    <name type="scientific">Clohesyomyces aquaticus</name>
    <dbReference type="NCBI Taxonomy" id="1231657"/>
    <lineage>
        <taxon>Eukaryota</taxon>
        <taxon>Fungi</taxon>
        <taxon>Dikarya</taxon>
        <taxon>Ascomycota</taxon>
        <taxon>Pezizomycotina</taxon>
        <taxon>Dothideomycetes</taxon>
        <taxon>Pleosporomycetidae</taxon>
        <taxon>Pleosporales</taxon>
        <taxon>Lindgomycetaceae</taxon>
        <taxon>Clohesyomyces</taxon>
    </lineage>
</organism>
<dbReference type="AlphaFoldDB" id="A0A1Y1YYW8"/>
<dbReference type="InterPro" id="IPR008972">
    <property type="entry name" value="Cupredoxin"/>
</dbReference>
<evidence type="ECO:0000256" key="1">
    <source>
        <dbReference type="ARBA" id="ARBA00010609"/>
    </source>
</evidence>
<protein>
    <submittedName>
        <fullName evidence="7">Oxidase cueO</fullName>
    </submittedName>
</protein>
<dbReference type="OrthoDB" id="262547at2759"/>
<dbReference type="PANTHER" id="PTHR48267">
    <property type="entry name" value="CUPREDOXIN SUPERFAMILY PROTEIN"/>
    <property type="match status" value="1"/>
</dbReference>
<dbReference type="Pfam" id="PF07732">
    <property type="entry name" value="Cu-oxidase_3"/>
    <property type="match status" value="1"/>
</dbReference>
<feature type="domain" description="Plastocyanin-like" evidence="5">
    <location>
        <begin position="362"/>
        <end position="492"/>
    </location>
</feature>
<evidence type="ECO:0000259" key="5">
    <source>
        <dbReference type="Pfam" id="PF07731"/>
    </source>
</evidence>
<evidence type="ECO:0000256" key="3">
    <source>
        <dbReference type="SAM" id="MobiDB-lite"/>
    </source>
</evidence>
<dbReference type="Pfam" id="PF07731">
    <property type="entry name" value="Cu-oxidase_2"/>
    <property type="match status" value="1"/>
</dbReference>
<dbReference type="Proteomes" id="UP000193144">
    <property type="component" value="Unassembled WGS sequence"/>
</dbReference>
<dbReference type="GO" id="GO:0005507">
    <property type="term" value="F:copper ion binding"/>
    <property type="evidence" value="ECO:0007669"/>
    <property type="project" value="InterPro"/>
</dbReference>
<dbReference type="STRING" id="1231657.A0A1Y1YYW8"/>